<feature type="transmembrane region" description="Helical" evidence="6">
    <location>
        <begin position="351"/>
        <end position="370"/>
    </location>
</feature>
<feature type="transmembrane region" description="Helical" evidence="6">
    <location>
        <begin position="299"/>
        <end position="317"/>
    </location>
</feature>
<feature type="region of interest" description="Disordered" evidence="5">
    <location>
        <begin position="224"/>
        <end position="254"/>
    </location>
</feature>
<feature type="transmembrane region" description="Helical" evidence="6">
    <location>
        <begin position="421"/>
        <end position="440"/>
    </location>
</feature>
<comment type="caution">
    <text evidence="7">The sequence shown here is derived from an EMBL/GenBank/DDBJ whole genome shotgun (WGS) entry which is preliminary data.</text>
</comment>
<gene>
    <name evidence="7" type="ORF">BCR35DRAFT_304542</name>
</gene>
<comment type="subcellular location">
    <subcellularLocation>
        <location evidence="1">Membrane</location>
        <topology evidence="1">Multi-pass membrane protein</topology>
    </subcellularLocation>
</comment>
<dbReference type="InParanoid" id="A0A1Y2F746"/>
<dbReference type="Pfam" id="PF07690">
    <property type="entry name" value="MFS_1"/>
    <property type="match status" value="1"/>
</dbReference>
<dbReference type="GO" id="GO:0022857">
    <property type="term" value="F:transmembrane transporter activity"/>
    <property type="evidence" value="ECO:0007669"/>
    <property type="project" value="InterPro"/>
</dbReference>
<feature type="transmembrane region" description="Helical" evidence="6">
    <location>
        <begin position="521"/>
        <end position="540"/>
    </location>
</feature>
<keyword evidence="8" id="KW-1185">Reference proteome</keyword>
<evidence type="ECO:0000256" key="6">
    <source>
        <dbReference type="SAM" id="Phobius"/>
    </source>
</evidence>
<dbReference type="OrthoDB" id="410267at2759"/>
<keyword evidence="2 6" id="KW-0812">Transmembrane</keyword>
<dbReference type="AlphaFoldDB" id="A0A1Y2F746"/>
<organism evidence="7 8">
    <name type="scientific">Leucosporidium creatinivorum</name>
    <dbReference type="NCBI Taxonomy" id="106004"/>
    <lineage>
        <taxon>Eukaryota</taxon>
        <taxon>Fungi</taxon>
        <taxon>Dikarya</taxon>
        <taxon>Basidiomycota</taxon>
        <taxon>Pucciniomycotina</taxon>
        <taxon>Microbotryomycetes</taxon>
        <taxon>Leucosporidiales</taxon>
        <taxon>Leucosporidium</taxon>
    </lineage>
</organism>
<sequence length="545" mass="57513">MLALPGRYITLAGASLAALSSGTLYLASSYAPQVAAKLHLSSKATNLFLLCANTSTYLSSPFVGLIVDKKGGRIVMLCAALALFAGYALLKLSYDAGDEGGLKARFGALPVLALGETLVGLGSSASYAGFSNGVAKTFDSKRRATALSVCISCLGLSAFAYSSLALLIPDRGDPTSSFLALLALGCGGSILIAAFLIRPPLHHRHHHSQTLYSPVPNVDVMEREASPRGRATLSPSPSPSSEETSDGSSISSGEEMVVEVEYVRAKSRERAESKARAIAKEALGHPNVGGWALLRELDFALLFLFMGILAGCGLMFINNVGTLVHSLPLPPTTPNDPTTASLSLTAIQQRLVSLLSIFNSLGRLLCGPLTDYLSTPSTTKRWTKRWTIPRVWFLCPVAALFIFVNATVARTESVEILQGTAILMGLAYGSLCGSMPVYVIEWFGLASFSTNNGWLSISPAIFGNVFNVLFGTLYDIQAGASPTPSPPLPSPSQAIDLVRRGGLPSTDHLCTLGNACFRSAFQLTTTLAVGALGLAVWMGMRRGRG</sequence>
<evidence type="ECO:0000256" key="3">
    <source>
        <dbReference type="ARBA" id="ARBA00022989"/>
    </source>
</evidence>
<evidence type="ECO:0000256" key="2">
    <source>
        <dbReference type="ARBA" id="ARBA00022692"/>
    </source>
</evidence>
<dbReference type="PANTHER" id="PTHR21576">
    <property type="entry name" value="UNCHARACTERIZED NODULIN-LIKE PROTEIN"/>
    <property type="match status" value="1"/>
</dbReference>
<protein>
    <submittedName>
        <fullName evidence="7">Major facilitator superfamily domain-containing protein</fullName>
    </submittedName>
</protein>
<name>A0A1Y2F746_9BASI</name>
<evidence type="ECO:0000313" key="8">
    <source>
        <dbReference type="Proteomes" id="UP000193467"/>
    </source>
</evidence>
<evidence type="ECO:0000256" key="1">
    <source>
        <dbReference type="ARBA" id="ARBA00004141"/>
    </source>
</evidence>
<dbReference type="PANTHER" id="PTHR21576:SF160">
    <property type="entry name" value="NODULIN-LIKE DOMAIN-CONTAINING PROTEIN"/>
    <property type="match status" value="1"/>
</dbReference>
<proteinExistence type="predicted"/>
<dbReference type="Gene3D" id="1.20.1250.20">
    <property type="entry name" value="MFS general substrate transporter like domains"/>
    <property type="match status" value="1"/>
</dbReference>
<evidence type="ECO:0000313" key="7">
    <source>
        <dbReference type="EMBL" id="ORY79722.1"/>
    </source>
</evidence>
<evidence type="ECO:0000256" key="5">
    <source>
        <dbReference type="SAM" id="MobiDB-lite"/>
    </source>
</evidence>
<dbReference type="Proteomes" id="UP000193467">
    <property type="component" value="Unassembled WGS sequence"/>
</dbReference>
<dbReference type="EMBL" id="MCGR01000026">
    <property type="protein sequence ID" value="ORY79722.1"/>
    <property type="molecule type" value="Genomic_DNA"/>
</dbReference>
<dbReference type="InterPro" id="IPR011701">
    <property type="entry name" value="MFS"/>
</dbReference>
<accession>A0A1Y2F746</accession>
<feature type="transmembrane region" description="Helical" evidence="6">
    <location>
        <begin position="452"/>
        <end position="474"/>
    </location>
</feature>
<reference evidence="7 8" key="1">
    <citation type="submission" date="2016-07" db="EMBL/GenBank/DDBJ databases">
        <title>Pervasive Adenine N6-methylation of Active Genes in Fungi.</title>
        <authorList>
            <consortium name="DOE Joint Genome Institute"/>
            <person name="Mondo S.J."/>
            <person name="Dannebaum R.O."/>
            <person name="Kuo R.C."/>
            <person name="Labutti K."/>
            <person name="Haridas S."/>
            <person name="Kuo A."/>
            <person name="Salamov A."/>
            <person name="Ahrendt S.R."/>
            <person name="Lipzen A."/>
            <person name="Sullivan W."/>
            <person name="Andreopoulos W.B."/>
            <person name="Clum A."/>
            <person name="Lindquist E."/>
            <person name="Daum C."/>
            <person name="Ramamoorthy G.K."/>
            <person name="Gryganskyi A."/>
            <person name="Culley D."/>
            <person name="Magnuson J.K."/>
            <person name="James T.Y."/>
            <person name="O'Malley M.A."/>
            <person name="Stajich J.E."/>
            <person name="Spatafora J.W."/>
            <person name="Visel A."/>
            <person name="Grigoriev I.V."/>
        </authorList>
    </citation>
    <scope>NUCLEOTIDE SEQUENCE [LARGE SCALE GENOMIC DNA]</scope>
    <source>
        <strain evidence="7 8">62-1032</strain>
    </source>
</reference>
<feature type="transmembrane region" description="Helical" evidence="6">
    <location>
        <begin position="47"/>
        <end position="67"/>
    </location>
</feature>
<feature type="transmembrane region" description="Helical" evidence="6">
    <location>
        <begin position="74"/>
        <end position="94"/>
    </location>
</feature>
<keyword evidence="4 6" id="KW-0472">Membrane</keyword>
<dbReference type="SUPFAM" id="SSF103473">
    <property type="entry name" value="MFS general substrate transporter"/>
    <property type="match status" value="1"/>
</dbReference>
<feature type="transmembrane region" description="Helical" evidence="6">
    <location>
        <begin position="106"/>
        <end position="125"/>
    </location>
</feature>
<evidence type="ECO:0000256" key="4">
    <source>
        <dbReference type="ARBA" id="ARBA00023136"/>
    </source>
</evidence>
<dbReference type="InterPro" id="IPR036259">
    <property type="entry name" value="MFS_trans_sf"/>
</dbReference>
<feature type="transmembrane region" description="Helical" evidence="6">
    <location>
        <begin position="146"/>
        <end position="166"/>
    </location>
</feature>
<keyword evidence="3 6" id="KW-1133">Transmembrane helix</keyword>
<feature type="transmembrane region" description="Helical" evidence="6">
    <location>
        <begin position="7"/>
        <end position="27"/>
    </location>
</feature>
<dbReference type="STRING" id="106004.A0A1Y2F746"/>
<dbReference type="GO" id="GO:0000329">
    <property type="term" value="C:fungal-type vacuole membrane"/>
    <property type="evidence" value="ECO:0007669"/>
    <property type="project" value="TreeGrafter"/>
</dbReference>
<feature type="transmembrane region" description="Helical" evidence="6">
    <location>
        <begin position="391"/>
        <end position="409"/>
    </location>
</feature>
<feature type="transmembrane region" description="Helical" evidence="6">
    <location>
        <begin position="178"/>
        <end position="197"/>
    </location>
</feature>
<feature type="compositionally biased region" description="Low complexity" evidence="5">
    <location>
        <begin position="239"/>
        <end position="254"/>
    </location>
</feature>